<dbReference type="GO" id="GO:0004527">
    <property type="term" value="F:exonuclease activity"/>
    <property type="evidence" value="ECO:0007669"/>
    <property type="project" value="UniProtKB-KW"/>
</dbReference>
<evidence type="ECO:0000313" key="1">
    <source>
        <dbReference type="EMBL" id="SEF97875.1"/>
    </source>
</evidence>
<keyword evidence="2" id="KW-1185">Reference proteome</keyword>
<keyword evidence="1" id="KW-0540">Nuclease</keyword>
<sequence length="222" mass="25836">MKIISWNIERPKIDKKLAKNKFIIEQINLLEPDIIFLTETNSIIDFGNEYYTIKSEELPKIHDNQKYEQGENRVTIFSKYKFVNIYETYDKFTSVSGKVKTEFGELNLYGSIIGSFGGRDIHFKNDLKNQKIDIIKLNGNICYSGDFNISFSGIPYPDKQTINKINEYFDENNLLNLTCKNENCAIHIVVNKDFIIGKKTENKMTLIERKISDHNLVLTEII</sequence>
<dbReference type="SUPFAM" id="SSF56219">
    <property type="entry name" value="DNase I-like"/>
    <property type="match status" value="1"/>
</dbReference>
<dbReference type="Gene3D" id="3.60.10.10">
    <property type="entry name" value="Endonuclease/exonuclease/phosphatase"/>
    <property type="match status" value="1"/>
</dbReference>
<dbReference type="EMBL" id="FNVP01000004">
    <property type="protein sequence ID" value="SEF97875.1"/>
    <property type="molecule type" value="Genomic_DNA"/>
</dbReference>
<organism evidence="1 2">
    <name type="scientific">Flavobacterium urumqiense</name>
    <dbReference type="NCBI Taxonomy" id="935224"/>
    <lineage>
        <taxon>Bacteria</taxon>
        <taxon>Pseudomonadati</taxon>
        <taxon>Bacteroidota</taxon>
        <taxon>Flavobacteriia</taxon>
        <taxon>Flavobacteriales</taxon>
        <taxon>Flavobacteriaceae</taxon>
        <taxon>Flavobacterium</taxon>
    </lineage>
</organism>
<dbReference type="AlphaFoldDB" id="A0A1H5WEG4"/>
<gene>
    <name evidence="1" type="ORF">SAMN04488130_104157</name>
</gene>
<keyword evidence="1" id="KW-0255">Endonuclease</keyword>
<protein>
    <submittedName>
        <fullName evidence="1">Endonuclease/Exonuclease/phosphatase family protein</fullName>
    </submittedName>
</protein>
<proteinExistence type="predicted"/>
<dbReference type="InterPro" id="IPR036691">
    <property type="entry name" value="Endo/exonu/phosph_ase_sf"/>
</dbReference>
<dbReference type="GO" id="GO:0004519">
    <property type="term" value="F:endonuclease activity"/>
    <property type="evidence" value="ECO:0007669"/>
    <property type="project" value="UniProtKB-KW"/>
</dbReference>
<keyword evidence="1" id="KW-0378">Hydrolase</keyword>
<dbReference type="OrthoDB" id="2079671at2"/>
<name>A0A1H5WEG4_9FLAO</name>
<accession>A0A1H5WEG4</accession>
<reference evidence="2" key="1">
    <citation type="submission" date="2016-10" db="EMBL/GenBank/DDBJ databases">
        <authorList>
            <person name="Varghese N."/>
            <person name="Submissions S."/>
        </authorList>
    </citation>
    <scope>NUCLEOTIDE SEQUENCE [LARGE SCALE GENOMIC DNA]</scope>
    <source>
        <strain evidence="2">CGMCC 1.9230</strain>
    </source>
</reference>
<dbReference type="Proteomes" id="UP000236737">
    <property type="component" value="Unassembled WGS sequence"/>
</dbReference>
<keyword evidence="1" id="KW-0269">Exonuclease</keyword>
<dbReference type="RefSeq" id="WP_103999527.1">
    <property type="nucleotide sequence ID" value="NZ_FNVP01000004.1"/>
</dbReference>
<evidence type="ECO:0000313" key="2">
    <source>
        <dbReference type="Proteomes" id="UP000236737"/>
    </source>
</evidence>